<feature type="transmembrane region" description="Helical" evidence="1">
    <location>
        <begin position="156"/>
        <end position="176"/>
    </location>
</feature>
<dbReference type="RefSeq" id="WP_152871995.1">
    <property type="nucleotide sequence ID" value="NZ_WBSL01000007.1"/>
</dbReference>
<dbReference type="SUPFAM" id="SSF56024">
    <property type="entry name" value="Phospholipase D/nuclease"/>
    <property type="match status" value="2"/>
</dbReference>
<organism evidence="3 4">
    <name type="scientific">Deinococcus terrestris</name>
    <dbReference type="NCBI Taxonomy" id="2651870"/>
    <lineage>
        <taxon>Bacteria</taxon>
        <taxon>Thermotogati</taxon>
        <taxon>Deinococcota</taxon>
        <taxon>Deinococci</taxon>
        <taxon>Deinococcales</taxon>
        <taxon>Deinococcaceae</taxon>
        <taxon>Deinococcus</taxon>
    </lineage>
</organism>
<protein>
    <recommendedName>
        <fullName evidence="2">PLD phosphodiesterase domain-containing protein</fullName>
    </recommendedName>
</protein>
<feature type="transmembrane region" description="Helical" evidence="1">
    <location>
        <begin position="48"/>
        <end position="74"/>
    </location>
</feature>
<feature type="transmembrane region" description="Helical" evidence="1">
    <location>
        <begin position="188"/>
        <end position="211"/>
    </location>
</feature>
<evidence type="ECO:0000313" key="3">
    <source>
        <dbReference type="EMBL" id="MPY67667.1"/>
    </source>
</evidence>
<evidence type="ECO:0000313" key="4">
    <source>
        <dbReference type="Proteomes" id="UP000484842"/>
    </source>
</evidence>
<dbReference type="InterPro" id="IPR001736">
    <property type="entry name" value="PLipase_D/transphosphatidylase"/>
</dbReference>
<feature type="domain" description="PLD phosphodiesterase" evidence="2">
    <location>
        <begin position="658"/>
        <end position="685"/>
    </location>
</feature>
<proteinExistence type="predicted"/>
<name>A0A7X1NXK6_9DEIO</name>
<comment type="caution">
    <text evidence="3">The sequence shown here is derived from an EMBL/GenBank/DDBJ whole genome shotgun (WGS) entry which is preliminary data.</text>
</comment>
<accession>A0A7X1NXK6</accession>
<keyword evidence="1" id="KW-0812">Transmembrane</keyword>
<keyword evidence="1" id="KW-1133">Transmembrane helix</keyword>
<dbReference type="AlphaFoldDB" id="A0A7X1NXK6"/>
<keyword evidence="1" id="KW-0472">Membrane</keyword>
<feature type="transmembrane region" description="Helical" evidence="1">
    <location>
        <begin position="122"/>
        <end position="144"/>
    </location>
</feature>
<feature type="transmembrane region" description="Helical" evidence="1">
    <location>
        <begin position="86"/>
        <end position="110"/>
    </location>
</feature>
<evidence type="ECO:0000256" key="1">
    <source>
        <dbReference type="SAM" id="Phobius"/>
    </source>
</evidence>
<dbReference type="PROSITE" id="PS50035">
    <property type="entry name" value="PLD"/>
    <property type="match status" value="1"/>
</dbReference>
<sequence length="734" mass="76084">MPRPLARLFFAALAGLLVTGGLALLAVPPVLGAIPERQVFLRAYAGIIAAYLAVAAGFASMGALSAAALPLAEVGVPPRRGPYRTAVSLAVPGGVLVIPVLLLSVVALVAQEGALGGVLRNGSLILALCAGAYGLLAGLGLGLLTVRLRHLWRPALAGLAGALAAGVACGLALELVRPRAVLQSTPGLVLLVSLVVVTIHLGWGLAVRGALGRLAALGRRKAAAGGTLQAASRAQVAVVATLGLSLLGSVVGLTRTLGDFVTARPADPAPLRVARPLNVPGCPEPTDPLERAVWAVAVQGGRPDLSCGNRLGPLIELPGGTAATPLSSGFDEVAALVEGARSEVLFTTMQWDGGELSPGSTLAGALARLYARVRADPAAYPDGMRVRITLGNYPVIPAFEWGAEVWTALEDLLAAGVPRADPALGWQVELANYAGTFPHSHVKLAVLDGETLLTAGFNYAHGHYPPDHPSGRGGGLYDLGLVARGPAAQDGANIFDDLWARSRVVVCAGEPRPGRVRQACDLGGLGTPRHPPAARRAVLAGGARAFSLYRREGFTQADEALTALLNAASTRTDLLHVNFSMALDCIVAVLNPALCTDEDPLPWMTALLGAMERGVNVRLLTDGGGSLGAIENRIALAYLRREMARRGIPASRFEARWFPGPLHAKATLVDDRMLVVGSMNLHHSSWTQGLLGLNEAVLATTDPAQARDFRGLFGRFWAGADPAELPAFAQVGEP</sequence>
<dbReference type="EMBL" id="WBSL01000007">
    <property type="protein sequence ID" value="MPY67667.1"/>
    <property type="molecule type" value="Genomic_DNA"/>
</dbReference>
<dbReference type="PANTHER" id="PTHR21248">
    <property type="entry name" value="CARDIOLIPIN SYNTHASE"/>
    <property type="match status" value="1"/>
</dbReference>
<dbReference type="GO" id="GO:0030572">
    <property type="term" value="F:phosphatidyltransferase activity"/>
    <property type="evidence" value="ECO:0007669"/>
    <property type="project" value="UniProtKB-ARBA"/>
</dbReference>
<dbReference type="Proteomes" id="UP000484842">
    <property type="component" value="Unassembled WGS sequence"/>
</dbReference>
<dbReference type="Gene3D" id="3.30.870.10">
    <property type="entry name" value="Endonuclease Chain A"/>
    <property type="match status" value="2"/>
</dbReference>
<dbReference type="Pfam" id="PF13091">
    <property type="entry name" value="PLDc_2"/>
    <property type="match status" value="1"/>
</dbReference>
<dbReference type="InterPro" id="IPR025202">
    <property type="entry name" value="PLD-like_dom"/>
</dbReference>
<dbReference type="PANTHER" id="PTHR21248:SF22">
    <property type="entry name" value="PHOSPHOLIPASE D"/>
    <property type="match status" value="1"/>
</dbReference>
<evidence type="ECO:0000259" key="2">
    <source>
        <dbReference type="PROSITE" id="PS50035"/>
    </source>
</evidence>
<keyword evidence="4" id="KW-1185">Reference proteome</keyword>
<reference evidence="3 4" key="1">
    <citation type="submission" date="2019-10" db="EMBL/GenBank/DDBJ databases">
        <title>Deinococcus sp. isolated from soil.</title>
        <authorList>
            <person name="Li Y."/>
            <person name="Wang J."/>
        </authorList>
    </citation>
    <scope>NUCLEOTIDE SEQUENCE [LARGE SCALE GENOMIC DNA]</scope>
    <source>
        <strain evidence="3 4">SDU3-2</strain>
    </source>
</reference>
<gene>
    <name evidence="3" type="ORF">F8S09_13400</name>
</gene>
<dbReference type="GO" id="GO:0032049">
    <property type="term" value="P:cardiolipin biosynthetic process"/>
    <property type="evidence" value="ECO:0007669"/>
    <property type="project" value="UniProtKB-ARBA"/>
</dbReference>